<dbReference type="AlphaFoldDB" id="A0A378WF10"/>
<name>A0A378WF10_MYCFO</name>
<proteinExistence type="predicted"/>
<evidence type="ECO:0000313" key="1">
    <source>
        <dbReference type="EMBL" id="SUA31453.1"/>
    </source>
</evidence>
<organism evidence="1 2">
    <name type="scientific">Mycolicibacterium fortuitum</name>
    <name type="common">Mycobacterium fortuitum</name>
    <dbReference type="NCBI Taxonomy" id="1766"/>
    <lineage>
        <taxon>Bacteria</taxon>
        <taxon>Bacillati</taxon>
        <taxon>Actinomycetota</taxon>
        <taxon>Actinomycetes</taxon>
        <taxon>Mycobacteriales</taxon>
        <taxon>Mycobacteriaceae</taxon>
        <taxon>Mycolicibacterium</taxon>
    </lineage>
</organism>
<sequence>MGKPVTFTFRTDSGLVAYTANERPVGGEPGFVAGGLLGGDEHLVEWVTFMLTERQIDKVRVVEPNVDFVFTDARDTPADVAAAFLAVGCGRGELSPAGWDVLLDALPVAAHVPHDDAVVY</sequence>
<evidence type="ECO:0000313" key="2">
    <source>
        <dbReference type="Proteomes" id="UP000255389"/>
    </source>
</evidence>
<gene>
    <name evidence="1" type="ORF">NCTC1542_06807</name>
</gene>
<protein>
    <submittedName>
        <fullName evidence="1">Uncharacterized protein</fullName>
    </submittedName>
</protein>
<reference evidence="1 2" key="1">
    <citation type="submission" date="2018-06" db="EMBL/GenBank/DDBJ databases">
        <authorList>
            <consortium name="Pathogen Informatics"/>
            <person name="Doyle S."/>
        </authorList>
    </citation>
    <scope>NUCLEOTIDE SEQUENCE [LARGE SCALE GENOMIC DNA]</scope>
    <source>
        <strain evidence="1 2">NCTC1542</strain>
    </source>
</reference>
<accession>A0A378WF10</accession>
<dbReference type="EMBL" id="UGQY01000006">
    <property type="protein sequence ID" value="SUA31453.1"/>
    <property type="molecule type" value="Genomic_DNA"/>
</dbReference>
<dbReference type="Proteomes" id="UP000255389">
    <property type="component" value="Unassembled WGS sequence"/>
</dbReference>